<feature type="domain" description="HAMP" evidence="9">
    <location>
        <begin position="212"/>
        <end position="265"/>
    </location>
</feature>
<keyword evidence="6" id="KW-0472">Membrane</keyword>
<dbReference type="PROSITE" id="PS50192">
    <property type="entry name" value="T_SNARE"/>
    <property type="match status" value="1"/>
</dbReference>
<reference evidence="10 11" key="1">
    <citation type="submission" date="2023-01" db="EMBL/GenBank/DDBJ databases">
        <title>Novel species of the genus Asticcacaulis isolated from rivers.</title>
        <authorList>
            <person name="Lu H."/>
        </authorList>
    </citation>
    <scope>NUCLEOTIDE SEQUENCE [LARGE SCALE GENOMIC DNA]</scope>
    <source>
        <strain evidence="10 11">BYS171W</strain>
    </source>
</reference>
<dbReference type="PANTHER" id="PTHR32089">
    <property type="entry name" value="METHYL-ACCEPTING CHEMOTAXIS PROTEIN MCPB"/>
    <property type="match status" value="1"/>
</dbReference>
<sequence length="561" mass="58558">MNFDHWPLRAKMGALVSVMGLVAIGAVLFALMRMGQIDTTYTRIVNGPDKAMVYLARATRQMAWTERAMYKMLASTTPDDIKASEEAMTKAFVKFTEYADLAATALAGRATDIHTLRDTFNHAVETTCAPVMAQARAGQRETALATMTATCGPAMNVAIEQAKVILEGTITATDAQAAAATAAAKATMWTTLAIILAGMGVVLTGAFVLIRRSVVDPVRALNAAMSRLGDGHYDLDIPGRHRSDELGAMATALDGLRQGLADGHTTRQAAETARNAELNRLSRERGIVERFNGRMIDLAAGFVRASAEMSEAAQSLSTTAEETARQAQVVTGAAEAAAANVQTAAAATEEMSVSVRDINQQVGRAAVVVDEASAEANQTHTEIQSLSAAAQQIGEVVSLINSIAAQTNLLALNATIEAARAGDAGKGFAVVATEVKSLATQTARATEDIGRKVAEIQTATQRTVASIGRIVGTIEEIRSNSGNVAAAVEQQGAATNEIAQNTSRAAEGTQSVTENILGVGRAAEQTGAASSQLMALSGDLSAQAHALQAEMDGFLRDLNAA</sequence>
<dbReference type="InterPro" id="IPR003660">
    <property type="entry name" value="HAMP_dom"/>
</dbReference>
<evidence type="ECO:0000313" key="10">
    <source>
        <dbReference type="EMBL" id="MDC7683626.1"/>
    </source>
</evidence>
<evidence type="ECO:0000259" key="7">
    <source>
        <dbReference type="PROSITE" id="PS50111"/>
    </source>
</evidence>
<dbReference type="EMBL" id="JAQQKX010000007">
    <property type="protein sequence ID" value="MDC7683626.1"/>
    <property type="molecule type" value="Genomic_DNA"/>
</dbReference>
<dbReference type="SUPFAM" id="SSF58104">
    <property type="entry name" value="Methyl-accepting chemotaxis protein (MCP) signaling domain"/>
    <property type="match status" value="1"/>
</dbReference>
<dbReference type="RefSeq" id="WP_272748095.1">
    <property type="nucleotide sequence ID" value="NZ_JAQQKX010000007.1"/>
</dbReference>
<evidence type="ECO:0000313" key="11">
    <source>
        <dbReference type="Proteomes" id="UP001214854"/>
    </source>
</evidence>
<keyword evidence="2" id="KW-1003">Cell membrane</keyword>
<keyword evidence="11" id="KW-1185">Reference proteome</keyword>
<dbReference type="Gene3D" id="6.10.340.10">
    <property type="match status" value="1"/>
</dbReference>
<dbReference type="PROSITE" id="PS50111">
    <property type="entry name" value="CHEMOTAXIS_TRANSDUC_2"/>
    <property type="match status" value="1"/>
</dbReference>
<evidence type="ECO:0000256" key="4">
    <source>
        <dbReference type="ARBA" id="ARBA00029447"/>
    </source>
</evidence>
<keyword evidence="3 5" id="KW-0807">Transducer</keyword>
<gene>
    <name evidence="10" type="ORF">PQU92_10080</name>
</gene>
<evidence type="ECO:0000256" key="5">
    <source>
        <dbReference type="PROSITE-ProRule" id="PRU00284"/>
    </source>
</evidence>
<dbReference type="SMART" id="SM00283">
    <property type="entry name" value="MA"/>
    <property type="match status" value="1"/>
</dbReference>
<name>A0ABT5HU79_9CAUL</name>
<feature type="domain" description="T-SNARE coiled-coil homology" evidence="8">
    <location>
        <begin position="457"/>
        <end position="519"/>
    </location>
</feature>
<accession>A0ABT5HU79</accession>
<dbReference type="Pfam" id="PF00015">
    <property type="entry name" value="MCPsignal"/>
    <property type="match status" value="1"/>
</dbReference>
<dbReference type="InterPro" id="IPR004089">
    <property type="entry name" value="MCPsignal_dom"/>
</dbReference>
<dbReference type="InterPro" id="IPR000727">
    <property type="entry name" value="T_SNARE_dom"/>
</dbReference>
<evidence type="ECO:0000259" key="9">
    <source>
        <dbReference type="PROSITE" id="PS50885"/>
    </source>
</evidence>
<feature type="transmembrane region" description="Helical" evidence="6">
    <location>
        <begin position="189"/>
        <end position="210"/>
    </location>
</feature>
<evidence type="ECO:0000256" key="6">
    <source>
        <dbReference type="SAM" id="Phobius"/>
    </source>
</evidence>
<evidence type="ECO:0000259" key="8">
    <source>
        <dbReference type="PROSITE" id="PS50192"/>
    </source>
</evidence>
<proteinExistence type="inferred from homology"/>
<dbReference type="PANTHER" id="PTHR32089:SF112">
    <property type="entry name" value="LYSOZYME-LIKE PROTEIN-RELATED"/>
    <property type="match status" value="1"/>
</dbReference>
<protein>
    <submittedName>
        <fullName evidence="10">Methyl-accepting chemotaxis protein</fullName>
    </submittedName>
</protein>
<feature type="transmembrane region" description="Helical" evidence="6">
    <location>
        <begin position="12"/>
        <end position="31"/>
    </location>
</feature>
<comment type="caution">
    <text evidence="10">The sequence shown here is derived from an EMBL/GenBank/DDBJ whole genome shotgun (WGS) entry which is preliminary data.</text>
</comment>
<dbReference type="Pfam" id="PF00672">
    <property type="entry name" value="HAMP"/>
    <property type="match status" value="1"/>
</dbReference>
<dbReference type="Gene3D" id="1.10.287.950">
    <property type="entry name" value="Methyl-accepting chemotaxis protein"/>
    <property type="match status" value="1"/>
</dbReference>
<feature type="domain" description="Methyl-accepting transducer" evidence="7">
    <location>
        <begin position="305"/>
        <end position="541"/>
    </location>
</feature>
<evidence type="ECO:0000256" key="1">
    <source>
        <dbReference type="ARBA" id="ARBA00004429"/>
    </source>
</evidence>
<comment type="subcellular location">
    <subcellularLocation>
        <location evidence="1">Cell inner membrane</location>
        <topology evidence="1">Multi-pass membrane protein</topology>
    </subcellularLocation>
</comment>
<keyword evidence="2" id="KW-0997">Cell inner membrane</keyword>
<dbReference type="Proteomes" id="UP001214854">
    <property type="component" value="Unassembled WGS sequence"/>
</dbReference>
<keyword evidence="6" id="KW-0812">Transmembrane</keyword>
<comment type="similarity">
    <text evidence="4">Belongs to the methyl-accepting chemotaxis (MCP) protein family.</text>
</comment>
<keyword evidence="6" id="KW-1133">Transmembrane helix</keyword>
<evidence type="ECO:0000256" key="2">
    <source>
        <dbReference type="ARBA" id="ARBA00022519"/>
    </source>
</evidence>
<dbReference type="SMART" id="SM00304">
    <property type="entry name" value="HAMP"/>
    <property type="match status" value="1"/>
</dbReference>
<evidence type="ECO:0000256" key="3">
    <source>
        <dbReference type="ARBA" id="ARBA00023224"/>
    </source>
</evidence>
<organism evidence="10 11">
    <name type="scientific">Asticcacaulis aquaticus</name>
    <dbReference type="NCBI Taxonomy" id="2984212"/>
    <lineage>
        <taxon>Bacteria</taxon>
        <taxon>Pseudomonadati</taxon>
        <taxon>Pseudomonadota</taxon>
        <taxon>Alphaproteobacteria</taxon>
        <taxon>Caulobacterales</taxon>
        <taxon>Caulobacteraceae</taxon>
        <taxon>Asticcacaulis</taxon>
    </lineage>
</organism>
<dbReference type="PROSITE" id="PS50885">
    <property type="entry name" value="HAMP"/>
    <property type="match status" value="1"/>
</dbReference>